<evidence type="ECO:0000256" key="4">
    <source>
        <dbReference type="ARBA" id="ARBA00022679"/>
    </source>
</evidence>
<sequence>MTKPVKKAIFPVAGLGTRFLPATKTMAKEMLPVVDKPLIQYAVEEAAAAGIEYFIFVTGRGKHVLVEHFDHAFELEQLLDGRGKTDALAELRKAIPEPGRVISTRQHNPLGLGHAVWCARAFISEGEPFAVILPDDLILSEKPAIGQLIEAHAQVGGNVVASEDVPPDQTNKYGILKVQEDDGRLARANGLVEKPKPEDAPSTLSIIGRYVLDSTVMDRLGSIGTGSGGEIQLTDGMAATIDDGVPFHGLRFEGTRFDCGDKVGFLKANIAFALDRPDMRDSVAGFVKEIAAGL</sequence>
<evidence type="ECO:0000256" key="3">
    <source>
        <dbReference type="ARBA" id="ARBA00019048"/>
    </source>
</evidence>
<keyword evidence="4 11" id="KW-0808">Transferase</keyword>
<name>A0A7X2D2W1_9PROT</name>
<comment type="catalytic activity">
    <reaction evidence="9">
        <text>alpha-D-glucose 1-phosphate + UTP + H(+) = UDP-alpha-D-glucose + diphosphate</text>
        <dbReference type="Rhea" id="RHEA:19889"/>
        <dbReference type="ChEBI" id="CHEBI:15378"/>
        <dbReference type="ChEBI" id="CHEBI:33019"/>
        <dbReference type="ChEBI" id="CHEBI:46398"/>
        <dbReference type="ChEBI" id="CHEBI:58601"/>
        <dbReference type="ChEBI" id="CHEBI:58885"/>
        <dbReference type="EC" id="2.7.7.9"/>
    </reaction>
</comment>
<dbReference type="CDD" id="cd02541">
    <property type="entry name" value="UGPase_prokaryotic"/>
    <property type="match status" value="1"/>
</dbReference>
<dbReference type="InterPro" id="IPR005835">
    <property type="entry name" value="NTP_transferase_dom"/>
</dbReference>
<evidence type="ECO:0000256" key="8">
    <source>
        <dbReference type="ARBA" id="ARBA00032341"/>
    </source>
</evidence>
<dbReference type="GO" id="GO:0006011">
    <property type="term" value="P:UDP-alpha-D-glucose metabolic process"/>
    <property type="evidence" value="ECO:0007669"/>
    <property type="project" value="InterPro"/>
</dbReference>
<accession>A0A7X2D2W1</accession>
<dbReference type="Gene3D" id="3.90.550.10">
    <property type="entry name" value="Spore Coat Polysaccharide Biosynthesis Protein SpsA, Chain A"/>
    <property type="match status" value="1"/>
</dbReference>
<dbReference type="RefSeq" id="WP_153342334.1">
    <property type="nucleotide sequence ID" value="NZ_WIVE01000013.1"/>
</dbReference>
<protein>
    <recommendedName>
        <fullName evidence="3">UTP--glucose-1-phosphate uridylyltransferase</fullName>
        <ecNumber evidence="2">2.7.7.9</ecNumber>
    </recommendedName>
    <alternativeName>
        <fullName evidence="6">Alpha-D-glucosyl-1-phosphate uridylyltransferase</fullName>
    </alternativeName>
    <alternativeName>
        <fullName evidence="7">UDP-glucose pyrophosphorylase</fullName>
    </alternativeName>
    <alternativeName>
        <fullName evidence="8">Uridine diphosphoglucose pyrophosphorylase</fullName>
    </alternativeName>
</protein>
<dbReference type="EMBL" id="WIVE01000013">
    <property type="protein sequence ID" value="MQX36141.1"/>
    <property type="molecule type" value="Genomic_DNA"/>
</dbReference>
<evidence type="ECO:0000313" key="12">
    <source>
        <dbReference type="Proteomes" id="UP000434582"/>
    </source>
</evidence>
<evidence type="ECO:0000259" key="10">
    <source>
        <dbReference type="Pfam" id="PF00483"/>
    </source>
</evidence>
<evidence type="ECO:0000256" key="2">
    <source>
        <dbReference type="ARBA" id="ARBA00012415"/>
    </source>
</evidence>
<evidence type="ECO:0000313" key="11">
    <source>
        <dbReference type="EMBL" id="MQX36141.1"/>
    </source>
</evidence>
<evidence type="ECO:0000256" key="5">
    <source>
        <dbReference type="ARBA" id="ARBA00022695"/>
    </source>
</evidence>
<dbReference type="Pfam" id="PF00483">
    <property type="entry name" value="NTP_transferase"/>
    <property type="match status" value="1"/>
</dbReference>
<dbReference type="Proteomes" id="UP000434582">
    <property type="component" value="Unassembled WGS sequence"/>
</dbReference>
<dbReference type="PANTHER" id="PTHR43197">
    <property type="entry name" value="UTP--GLUCOSE-1-PHOSPHATE URIDYLYLTRANSFERASE"/>
    <property type="match status" value="1"/>
</dbReference>
<organism evidence="11 12">
    <name type="scientific">Roseospira navarrensis</name>
    <dbReference type="NCBI Taxonomy" id="140058"/>
    <lineage>
        <taxon>Bacteria</taxon>
        <taxon>Pseudomonadati</taxon>
        <taxon>Pseudomonadota</taxon>
        <taxon>Alphaproteobacteria</taxon>
        <taxon>Rhodospirillales</taxon>
        <taxon>Rhodospirillaceae</taxon>
        <taxon>Roseospira</taxon>
    </lineage>
</organism>
<evidence type="ECO:0000256" key="6">
    <source>
        <dbReference type="ARBA" id="ARBA00031455"/>
    </source>
</evidence>
<keyword evidence="12" id="KW-1185">Reference proteome</keyword>
<comment type="caution">
    <text evidence="11">The sequence shown here is derived from an EMBL/GenBank/DDBJ whole genome shotgun (WGS) entry which is preliminary data.</text>
</comment>
<dbReference type="GO" id="GO:0003983">
    <property type="term" value="F:UTP:glucose-1-phosphate uridylyltransferase activity"/>
    <property type="evidence" value="ECO:0007669"/>
    <property type="project" value="UniProtKB-EC"/>
</dbReference>
<evidence type="ECO:0000256" key="1">
    <source>
        <dbReference type="ARBA" id="ARBA00006890"/>
    </source>
</evidence>
<gene>
    <name evidence="11" type="ORF">GHC57_06380</name>
</gene>
<comment type="similarity">
    <text evidence="1">Belongs to the UDPGP type 2 family.</text>
</comment>
<dbReference type="InterPro" id="IPR029044">
    <property type="entry name" value="Nucleotide-diphossugar_trans"/>
</dbReference>
<evidence type="ECO:0000256" key="9">
    <source>
        <dbReference type="ARBA" id="ARBA00048128"/>
    </source>
</evidence>
<dbReference type="PANTHER" id="PTHR43197:SF1">
    <property type="entry name" value="UTP--GLUCOSE-1-PHOSPHATE URIDYLYLTRANSFERASE"/>
    <property type="match status" value="1"/>
</dbReference>
<dbReference type="InterPro" id="IPR005771">
    <property type="entry name" value="GalU_uridylyltTrfase_bac/arc"/>
</dbReference>
<dbReference type="SUPFAM" id="SSF53448">
    <property type="entry name" value="Nucleotide-diphospho-sugar transferases"/>
    <property type="match status" value="1"/>
</dbReference>
<dbReference type="OrthoDB" id="9803306at2"/>
<dbReference type="AlphaFoldDB" id="A0A7X2D2W1"/>
<dbReference type="EC" id="2.7.7.9" evidence="2"/>
<reference evidence="11 12" key="1">
    <citation type="submission" date="2019-10" db="EMBL/GenBank/DDBJ databases">
        <title>Draft whole-genome sequence of the purple nonsulfur photosynthetic bacterium Roseospira navarrensis DSM 15114.</title>
        <authorList>
            <person name="Kyndt J.A."/>
            <person name="Meyer T.E."/>
        </authorList>
    </citation>
    <scope>NUCLEOTIDE SEQUENCE [LARGE SCALE GENOMIC DNA]</scope>
    <source>
        <strain evidence="11 12">DSM 15114</strain>
    </source>
</reference>
<evidence type="ECO:0000256" key="7">
    <source>
        <dbReference type="ARBA" id="ARBA00031959"/>
    </source>
</evidence>
<feature type="domain" description="Nucleotidyl transferase" evidence="10">
    <location>
        <begin position="12"/>
        <end position="269"/>
    </location>
</feature>
<proteinExistence type="inferred from homology"/>
<keyword evidence="5" id="KW-0548">Nucleotidyltransferase</keyword>